<evidence type="ECO:0000313" key="1">
    <source>
        <dbReference type="EMBL" id="WPB82981.1"/>
    </source>
</evidence>
<accession>A0ABZ0PBP4</accession>
<name>A0ABZ0PBP4_9PROT</name>
<dbReference type="Proteomes" id="UP001305521">
    <property type="component" value="Chromosome"/>
</dbReference>
<dbReference type="RefSeq" id="WP_318646962.1">
    <property type="nucleotide sequence ID" value="NZ_CP137852.1"/>
</dbReference>
<dbReference type="EMBL" id="CP137852">
    <property type="protein sequence ID" value="WPB82981.1"/>
    <property type="molecule type" value="Genomic_DNA"/>
</dbReference>
<reference evidence="1 2" key="1">
    <citation type="submission" date="2023-11" db="EMBL/GenBank/DDBJ databases">
        <title>Arctic aerobic anoxygenic photoheterotroph Sediminicoccus rosea KRV36 adapts its photosynthesis to long days of polar summer.</title>
        <authorList>
            <person name="Tomasch J."/>
            <person name="Kopejtka K."/>
            <person name="Bily T."/>
            <person name="Gardiner A.T."/>
            <person name="Gardian Z."/>
            <person name="Shivaramu S."/>
            <person name="Koblizek M."/>
            <person name="Engelhardt F."/>
            <person name="Kaftan D."/>
        </authorList>
    </citation>
    <scope>NUCLEOTIDE SEQUENCE [LARGE SCALE GENOMIC DNA]</scope>
    <source>
        <strain evidence="1 2">R-30</strain>
    </source>
</reference>
<sequence>MAEPKLVLPTMDAIQRWQGIAVPNAAARHALADFEALIADLEKLRGEMAFEEEPAGFEAALRDCRDPGS</sequence>
<keyword evidence="2" id="KW-1185">Reference proteome</keyword>
<evidence type="ECO:0000313" key="2">
    <source>
        <dbReference type="Proteomes" id="UP001305521"/>
    </source>
</evidence>
<proteinExistence type="predicted"/>
<gene>
    <name evidence="1" type="ORF">R9Z33_12790</name>
</gene>
<organism evidence="1 2">
    <name type="scientific">Sediminicoccus rosea</name>
    <dbReference type="NCBI Taxonomy" id="1225128"/>
    <lineage>
        <taxon>Bacteria</taxon>
        <taxon>Pseudomonadati</taxon>
        <taxon>Pseudomonadota</taxon>
        <taxon>Alphaproteobacteria</taxon>
        <taxon>Acetobacterales</taxon>
        <taxon>Roseomonadaceae</taxon>
        <taxon>Sediminicoccus</taxon>
    </lineage>
</organism>
<protein>
    <submittedName>
        <fullName evidence="1">Uncharacterized protein</fullName>
    </submittedName>
</protein>